<sequence length="161" mass="18639">MAKDKKSHLSFLDPEFSKIASYISHRDAINPKVSKVDVAWHLDHMLKTVIVICKSLEASKPEEYKSNFNFTRTVIYAWGDFPRGVAKSPRVVRPPDVILTEDLHLQIAAAKEGLKTIQELDENAHFDHPYFSKLNKKQSIRFLKIHTRHHLKIVRDIIKKS</sequence>
<protein>
    <submittedName>
        <fullName evidence="1">DUF1569 domain-containing protein</fullName>
    </submittedName>
</protein>
<name>A0ABY2WKP1_9FLAO</name>
<reference evidence="1 2" key="1">
    <citation type="submission" date="2019-05" db="EMBL/GenBank/DDBJ databases">
        <title>Flagellimonas sp. AsT0115, sp. nov., isolated from a marine red algae, Asparagopsis taxiformis.</title>
        <authorList>
            <person name="Kim J."/>
            <person name="Jeong S.E."/>
            <person name="Jeon C.O."/>
        </authorList>
    </citation>
    <scope>NUCLEOTIDE SEQUENCE [LARGE SCALE GENOMIC DNA]</scope>
    <source>
        <strain evidence="1 2">AsT0115</strain>
    </source>
</reference>
<comment type="caution">
    <text evidence="1">The sequence shown here is derived from an EMBL/GenBank/DDBJ whole genome shotgun (WGS) entry which is preliminary data.</text>
</comment>
<dbReference type="EMBL" id="VCNI01000002">
    <property type="protein sequence ID" value="TMU55391.1"/>
    <property type="molecule type" value="Genomic_DNA"/>
</dbReference>
<proteinExistence type="predicted"/>
<dbReference type="InterPro" id="IPR034660">
    <property type="entry name" value="DinB/YfiT-like"/>
</dbReference>
<dbReference type="Proteomes" id="UP000751614">
    <property type="component" value="Unassembled WGS sequence"/>
</dbReference>
<evidence type="ECO:0000313" key="2">
    <source>
        <dbReference type="Proteomes" id="UP000751614"/>
    </source>
</evidence>
<gene>
    <name evidence="1" type="ORF">FGG15_14550</name>
</gene>
<dbReference type="RefSeq" id="WP_138837485.1">
    <property type="nucleotide sequence ID" value="NZ_VCNI01000002.1"/>
</dbReference>
<accession>A0ABY2WKP1</accession>
<organism evidence="1 2">
    <name type="scientific">Flagellimonas algicola</name>
    <dbReference type="NCBI Taxonomy" id="2583815"/>
    <lineage>
        <taxon>Bacteria</taxon>
        <taxon>Pseudomonadati</taxon>
        <taxon>Bacteroidota</taxon>
        <taxon>Flavobacteriia</taxon>
        <taxon>Flavobacteriales</taxon>
        <taxon>Flavobacteriaceae</taxon>
        <taxon>Flagellimonas</taxon>
    </lineage>
</organism>
<evidence type="ECO:0000313" key="1">
    <source>
        <dbReference type="EMBL" id="TMU55391.1"/>
    </source>
</evidence>
<dbReference type="Gene3D" id="1.20.120.450">
    <property type="entry name" value="dinb family like domain"/>
    <property type="match status" value="1"/>
</dbReference>
<keyword evidence="2" id="KW-1185">Reference proteome</keyword>